<evidence type="ECO:0000313" key="4">
    <source>
        <dbReference type="EMBL" id="RZB39375.1"/>
    </source>
</evidence>
<feature type="binding site" evidence="3">
    <location>
        <position position="21"/>
    </location>
    <ligand>
        <name>Mg(2+)</name>
        <dbReference type="ChEBI" id="CHEBI:18420"/>
    </ligand>
</feature>
<reference evidence="4 5" key="1">
    <citation type="submission" date="2017-03" db="EMBL/GenBank/DDBJ databases">
        <title>Genome of the blue death feigning beetle - Asbolus verrucosus.</title>
        <authorList>
            <person name="Rider S.D."/>
        </authorList>
    </citation>
    <scope>NUCLEOTIDE SEQUENCE [LARGE SCALE GENOMIC DNA]</scope>
    <source>
        <strain evidence="4">Butters</strain>
        <tissue evidence="4">Head and leg muscle</tissue>
    </source>
</reference>
<dbReference type="PANTHER" id="PTHR11596">
    <property type="entry name" value="ALKALINE PHOSPHATASE"/>
    <property type="match status" value="1"/>
</dbReference>
<keyword evidence="2" id="KW-0597">Phosphoprotein</keyword>
<dbReference type="Gene3D" id="3.40.720.10">
    <property type="entry name" value="Alkaline Phosphatase, subunit A"/>
    <property type="match status" value="1"/>
</dbReference>
<keyword evidence="5" id="KW-1185">Reference proteome</keyword>
<gene>
    <name evidence="4" type="ORF">BDFB_011524</name>
</gene>
<keyword evidence="3" id="KW-0479">Metal-binding</keyword>
<dbReference type="Pfam" id="PF00245">
    <property type="entry name" value="Alk_phosphatase"/>
    <property type="match status" value="1"/>
</dbReference>
<evidence type="ECO:0000256" key="3">
    <source>
        <dbReference type="PIRSR" id="PIRSR601952-2"/>
    </source>
</evidence>
<sequence length="166" mass="18257">MTEKAIEVLSNNPKGYILVVEGGLIDYAHHRGHARKALDETVAFSDAIETALKKTNSRKTLIIVTSDHAHSMVFSGYASRGRNILGTFAQKSEIDNTSYTSLLYGTGGPNNYQYSIVNNTVLRLNPIMNDTKSFDYSQQAAVLTDEVTHGGSDVLVYAKGKHIYLK</sequence>
<dbReference type="EC" id="3.1.3.1" evidence="1"/>
<evidence type="ECO:0000256" key="1">
    <source>
        <dbReference type="ARBA" id="ARBA00012647"/>
    </source>
</evidence>
<dbReference type="OrthoDB" id="6764121at2759"/>
<accession>A0A482V843</accession>
<evidence type="ECO:0000256" key="2">
    <source>
        <dbReference type="ARBA" id="ARBA00022553"/>
    </source>
</evidence>
<dbReference type="STRING" id="1661398.A0A482V843"/>
<comment type="cofactor">
    <cofactor evidence="3">
        <name>Mg(2+)</name>
        <dbReference type="ChEBI" id="CHEBI:18420"/>
    </cofactor>
    <text evidence="3">Binds 1 Mg(2+) ion.</text>
</comment>
<keyword evidence="3" id="KW-0460">Magnesium</keyword>
<dbReference type="GO" id="GO:0004035">
    <property type="term" value="F:alkaline phosphatase activity"/>
    <property type="evidence" value="ECO:0007669"/>
    <property type="project" value="UniProtKB-EC"/>
</dbReference>
<organism evidence="4 5">
    <name type="scientific">Asbolus verrucosus</name>
    <name type="common">Desert ironclad beetle</name>
    <dbReference type="NCBI Taxonomy" id="1661398"/>
    <lineage>
        <taxon>Eukaryota</taxon>
        <taxon>Metazoa</taxon>
        <taxon>Ecdysozoa</taxon>
        <taxon>Arthropoda</taxon>
        <taxon>Hexapoda</taxon>
        <taxon>Insecta</taxon>
        <taxon>Pterygota</taxon>
        <taxon>Neoptera</taxon>
        <taxon>Endopterygota</taxon>
        <taxon>Coleoptera</taxon>
        <taxon>Polyphaga</taxon>
        <taxon>Cucujiformia</taxon>
        <taxon>Tenebrionidae</taxon>
        <taxon>Pimeliinae</taxon>
        <taxon>Asbolus</taxon>
    </lineage>
</organism>
<dbReference type="InterPro" id="IPR017850">
    <property type="entry name" value="Alkaline_phosphatase_core_sf"/>
</dbReference>
<name>A0A482V843_ASBVE</name>
<feature type="binding site" evidence="3">
    <location>
        <position position="68"/>
    </location>
    <ligand>
        <name>Zn(2+)</name>
        <dbReference type="ChEBI" id="CHEBI:29105"/>
        <label>2</label>
    </ligand>
</feature>
<dbReference type="AlphaFoldDB" id="A0A482V843"/>
<feature type="binding site" evidence="3">
    <location>
        <position position="30"/>
    </location>
    <ligand>
        <name>Zn(2+)</name>
        <dbReference type="ChEBI" id="CHEBI:29105"/>
        <label>2</label>
    </ligand>
</feature>
<comment type="cofactor">
    <cofactor evidence="3">
        <name>Zn(2+)</name>
        <dbReference type="ChEBI" id="CHEBI:29105"/>
    </cofactor>
    <text evidence="3">Binds 2 Zn(2+) ions.</text>
</comment>
<evidence type="ECO:0000313" key="5">
    <source>
        <dbReference type="Proteomes" id="UP000292052"/>
    </source>
</evidence>
<dbReference type="GO" id="GO:0046872">
    <property type="term" value="F:metal ion binding"/>
    <property type="evidence" value="ECO:0007669"/>
    <property type="project" value="UniProtKB-KW"/>
</dbReference>
<dbReference type="EMBL" id="QDEB01128752">
    <property type="protein sequence ID" value="RZB39375.1"/>
    <property type="molecule type" value="Genomic_DNA"/>
</dbReference>
<dbReference type="SUPFAM" id="SSF53649">
    <property type="entry name" value="Alkaline phosphatase-like"/>
    <property type="match status" value="1"/>
</dbReference>
<feature type="binding site" evidence="3">
    <location>
        <position position="26"/>
    </location>
    <ligand>
        <name>Zn(2+)</name>
        <dbReference type="ChEBI" id="CHEBI:29105"/>
        <label>2</label>
    </ligand>
</feature>
<protein>
    <recommendedName>
        <fullName evidence="1">alkaline phosphatase</fullName>
        <ecNumber evidence="1">3.1.3.1</ecNumber>
    </recommendedName>
</protein>
<proteinExistence type="predicted"/>
<keyword evidence="3" id="KW-0862">Zinc</keyword>
<comment type="caution">
    <text evidence="4">The sequence shown here is derived from an EMBL/GenBank/DDBJ whole genome shotgun (WGS) entry which is preliminary data.</text>
</comment>
<dbReference type="Proteomes" id="UP000292052">
    <property type="component" value="Unassembled WGS sequence"/>
</dbReference>
<dbReference type="PANTHER" id="PTHR11596:SF5">
    <property type="entry name" value="ALKALINE PHOSPHATASE"/>
    <property type="match status" value="1"/>
</dbReference>
<dbReference type="InterPro" id="IPR001952">
    <property type="entry name" value="Alkaline_phosphatase"/>
</dbReference>
<feature type="binding site" evidence="3">
    <location>
        <position position="67"/>
    </location>
    <ligand>
        <name>Zn(2+)</name>
        <dbReference type="ChEBI" id="CHEBI:29105"/>
        <label>2</label>
    </ligand>
</feature>
<feature type="binding site" evidence="3">
    <location>
        <position position="149"/>
    </location>
    <ligand>
        <name>Zn(2+)</name>
        <dbReference type="ChEBI" id="CHEBI:29105"/>
        <label>2</label>
    </ligand>
</feature>